<evidence type="ECO:0000313" key="3">
    <source>
        <dbReference type="EMBL" id="MCF4143061.1"/>
    </source>
</evidence>
<dbReference type="Pfam" id="PF04069">
    <property type="entry name" value="OpuAC"/>
    <property type="match status" value="1"/>
</dbReference>
<feature type="chain" id="PRO_5045094690" evidence="1">
    <location>
        <begin position="26"/>
        <end position="341"/>
    </location>
</feature>
<evidence type="ECO:0000259" key="2">
    <source>
        <dbReference type="Pfam" id="PF04069"/>
    </source>
</evidence>
<gene>
    <name evidence="3" type="ORF">L2W38_09580</name>
</gene>
<dbReference type="InterPro" id="IPR007210">
    <property type="entry name" value="ABC_Gly_betaine_transp_sub-bd"/>
</dbReference>
<dbReference type="Proteomes" id="UP001200430">
    <property type="component" value="Unassembled WGS sequence"/>
</dbReference>
<dbReference type="SUPFAM" id="SSF53850">
    <property type="entry name" value="Periplasmic binding protein-like II"/>
    <property type="match status" value="1"/>
</dbReference>
<dbReference type="EMBL" id="JAKGUD010000010">
    <property type="protein sequence ID" value="MCF4143061.1"/>
    <property type="molecule type" value="Genomic_DNA"/>
</dbReference>
<feature type="domain" description="ABC-type glycine betaine transport system substrate-binding" evidence="2">
    <location>
        <begin position="30"/>
        <end position="312"/>
    </location>
</feature>
<evidence type="ECO:0000313" key="4">
    <source>
        <dbReference type="Proteomes" id="UP001200430"/>
    </source>
</evidence>
<proteinExistence type="predicted"/>
<organism evidence="3 4">
    <name type="scientific">Dethiosulfovibrio marinus</name>
    <dbReference type="NCBI Taxonomy" id="133532"/>
    <lineage>
        <taxon>Bacteria</taxon>
        <taxon>Thermotogati</taxon>
        <taxon>Synergistota</taxon>
        <taxon>Synergistia</taxon>
        <taxon>Synergistales</taxon>
        <taxon>Dethiosulfovibrionaceae</taxon>
        <taxon>Dethiosulfovibrio</taxon>
    </lineage>
</organism>
<keyword evidence="4" id="KW-1185">Reference proteome</keyword>
<dbReference type="CDD" id="cd13641">
    <property type="entry name" value="PBP2_HisX_like"/>
    <property type="match status" value="1"/>
</dbReference>
<dbReference type="Gene3D" id="3.40.190.10">
    <property type="entry name" value="Periplasmic binding protein-like II"/>
    <property type="match status" value="1"/>
</dbReference>
<evidence type="ECO:0000256" key="1">
    <source>
        <dbReference type="SAM" id="SignalP"/>
    </source>
</evidence>
<name>A0ABS9EPD9_9BACT</name>
<sequence length="341" mass="38232">MPYRNRYVIGFLVALMCFMSLPAMAAKVPTIKMGDFSWDSVQLHNRIAGFVLEHALGVKVEYEFAETMPILMGMSRGDIDATTEIWSDNIKESWEKLLKQGKVLDLGTTYPDAVQGWYVPTYVVEGDPERGIEPMAPDLKTVEDLKKYKDLFAPKAGGDKGKGRFYNGPTGWVTYTVNTVKLGSYGLDEYYENFSAGSSAALATAVFSAYEKGEPIFAYYWEPTPLMGMLDMTMLEEPAYEHSEWDEKTYGCAFPPSKVHIGVSTALVEKSPHAVTILANYESTLGQTNAALAYVEENDTSIEKGAIWFLKNYPDQWKSWFPIANDSRIEKVEAALKKEKL</sequence>
<reference evidence="3 4" key="1">
    <citation type="submission" date="2022-01" db="EMBL/GenBank/DDBJ databases">
        <title>Dethiosulfovibrio faecalis sp. nov., a novel proteolytic, non-sulfur-reducing bacterium isolated from a marine aquaculture solid waste bioreactor.</title>
        <authorList>
            <person name="Grabowski S."/>
            <person name="Apolinario E."/>
            <person name="Schneider N."/>
            <person name="Marshall C.W."/>
            <person name="Sowers K.R."/>
        </authorList>
    </citation>
    <scope>NUCLEOTIDE SEQUENCE [LARGE SCALE GENOMIC DNA]</scope>
    <source>
        <strain evidence="3 4">DSM 12537</strain>
    </source>
</reference>
<dbReference type="Gene3D" id="3.40.190.100">
    <property type="entry name" value="Glycine betaine-binding periplasmic protein, domain 2"/>
    <property type="match status" value="1"/>
</dbReference>
<keyword evidence="1" id="KW-0732">Signal</keyword>
<comment type="caution">
    <text evidence="3">The sequence shown here is derived from an EMBL/GenBank/DDBJ whole genome shotgun (WGS) entry which is preliminary data.</text>
</comment>
<accession>A0ABS9EPD9</accession>
<dbReference type="RefSeq" id="WP_236099768.1">
    <property type="nucleotide sequence ID" value="NZ_JAKGUD010000010.1"/>
</dbReference>
<feature type="signal peptide" evidence="1">
    <location>
        <begin position="1"/>
        <end position="25"/>
    </location>
</feature>
<protein>
    <submittedName>
        <fullName evidence="3">ABC transporter substrate-binding protein</fullName>
    </submittedName>
</protein>